<dbReference type="InterPro" id="IPR001626">
    <property type="entry name" value="ABC_TroCD"/>
</dbReference>
<evidence type="ECO:0000256" key="5">
    <source>
        <dbReference type="ARBA" id="ARBA00023136"/>
    </source>
</evidence>
<keyword evidence="6" id="KW-0813">Transport</keyword>
<feature type="transmembrane region" description="Helical" evidence="7">
    <location>
        <begin position="139"/>
        <end position="158"/>
    </location>
</feature>
<dbReference type="Gene3D" id="1.10.3470.10">
    <property type="entry name" value="ABC transporter involved in vitamin B12 uptake, BtuC"/>
    <property type="match status" value="1"/>
</dbReference>
<dbReference type="EMBL" id="FUYC01000026">
    <property type="protein sequence ID" value="SKA96474.1"/>
    <property type="molecule type" value="Genomic_DNA"/>
</dbReference>
<keyword evidence="3 6" id="KW-0812">Transmembrane</keyword>
<evidence type="ECO:0000313" key="9">
    <source>
        <dbReference type="Proteomes" id="UP000190027"/>
    </source>
</evidence>
<feature type="transmembrane region" description="Helical" evidence="7">
    <location>
        <begin position="245"/>
        <end position="268"/>
    </location>
</feature>
<dbReference type="RefSeq" id="WP_078718274.1">
    <property type="nucleotide sequence ID" value="NZ_FUYC01000026.1"/>
</dbReference>
<comment type="subcellular location">
    <subcellularLocation>
        <location evidence="6">Cell membrane</location>
        <topology evidence="6">Multi-pass membrane protein</topology>
    </subcellularLocation>
    <subcellularLocation>
        <location evidence="1">Membrane</location>
        <topology evidence="1">Multi-pass membrane protein</topology>
    </subcellularLocation>
</comment>
<dbReference type="SUPFAM" id="SSF81345">
    <property type="entry name" value="ABC transporter involved in vitamin B12 uptake, BtuC"/>
    <property type="match status" value="1"/>
</dbReference>
<keyword evidence="5 7" id="KW-0472">Membrane</keyword>
<comment type="similarity">
    <text evidence="2 6">Belongs to the ABC-3 integral membrane protein family.</text>
</comment>
<evidence type="ECO:0000256" key="7">
    <source>
        <dbReference type="SAM" id="Phobius"/>
    </source>
</evidence>
<sequence length="277" mass="29297">MNDLWQLLSFGFMHNALLAGVLASVACGVIGSLVVVNRMVFLAGGIAHAAYGGVGLSFFLGWPALPCTLGFTAGASLLMGAVTRSKNERTDTVVGVLWAAGMATGIILIDLSPGYAADLMGFLFGSILAVPATDLWVMLVLDLLVIGLTAFFYHDLLAMSFDTEFAEARGAPVVLLHYLLPLMTALCVVMIVRVVGLILVIALVTIPPYLAERKARSLAGMMLRACLWSLLFCTLGLLVSALLDITSGACIIAVAAGCFFLLTGWDGLRKYFAGQRS</sequence>
<evidence type="ECO:0000256" key="4">
    <source>
        <dbReference type="ARBA" id="ARBA00022989"/>
    </source>
</evidence>
<dbReference type="CDD" id="cd06550">
    <property type="entry name" value="TM_ABC_iron-siderophores_like"/>
    <property type="match status" value="1"/>
</dbReference>
<accession>A0A1T4Y3R5</accession>
<evidence type="ECO:0000256" key="3">
    <source>
        <dbReference type="ARBA" id="ARBA00022692"/>
    </source>
</evidence>
<dbReference type="Pfam" id="PF00950">
    <property type="entry name" value="ABC-3"/>
    <property type="match status" value="1"/>
</dbReference>
<dbReference type="PANTHER" id="PTHR30477">
    <property type="entry name" value="ABC-TRANSPORTER METAL-BINDING PROTEIN"/>
    <property type="match status" value="1"/>
</dbReference>
<dbReference type="InterPro" id="IPR037294">
    <property type="entry name" value="ABC_BtuC-like"/>
</dbReference>
<feature type="transmembrane region" description="Helical" evidence="7">
    <location>
        <begin position="178"/>
        <end position="206"/>
    </location>
</feature>
<organism evidence="8 9">
    <name type="scientific">Paucidesulfovibrio gracilis DSM 16080</name>
    <dbReference type="NCBI Taxonomy" id="1121449"/>
    <lineage>
        <taxon>Bacteria</taxon>
        <taxon>Pseudomonadati</taxon>
        <taxon>Thermodesulfobacteriota</taxon>
        <taxon>Desulfovibrionia</taxon>
        <taxon>Desulfovibrionales</taxon>
        <taxon>Desulfovibrionaceae</taxon>
        <taxon>Paucidesulfovibrio</taxon>
    </lineage>
</organism>
<dbReference type="AlphaFoldDB" id="A0A1T4Y3R5"/>
<keyword evidence="9" id="KW-1185">Reference proteome</keyword>
<feature type="transmembrane region" description="Helical" evidence="7">
    <location>
        <begin position="92"/>
        <end position="109"/>
    </location>
</feature>
<dbReference type="Proteomes" id="UP000190027">
    <property type="component" value="Unassembled WGS sequence"/>
</dbReference>
<dbReference type="OrthoDB" id="9798540at2"/>
<evidence type="ECO:0000256" key="1">
    <source>
        <dbReference type="ARBA" id="ARBA00004141"/>
    </source>
</evidence>
<feature type="transmembrane region" description="Helical" evidence="7">
    <location>
        <begin position="56"/>
        <end position="80"/>
    </location>
</feature>
<keyword evidence="4 7" id="KW-1133">Transmembrane helix</keyword>
<dbReference type="GO" id="GO:0010043">
    <property type="term" value="P:response to zinc ion"/>
    <property type="evidence" value="ECO:0007669"/>
    <property type="project" value="TreeGrafter"/>
</dbReference>
<dbReference type="GO" id="GO:0043190">
    <property type="term" value="C:ATP-binding cassette (ABC) transporter complex"/>
    <property type="evidence" value="ECO:0007669"/>
    <property type="project" value="InterPro"/>
</dbReference>
<evidence type="ECO:0000256" key="2">
    <source>
        <dbReference type="ARBA" id="ARBA00008034"/>
    </source>
</evidence>
<evidence type="ECO:0000256" key="6">
    <source>
        <dbReference type="RuleBase" id="RU003943"/>
    </source>
</evidence>
<dbReference type="STRING" id="1121449.SAMN02745704_02732"/>
<gene>
    <name evidence="8" type="ORF">SAMN02745704_02732</name>
</gene>
<feature type="transmembrane region" description="Helical" evidence="7">
    <location>
        <begin position="218"/>
        <end position="239"/>
    </location>
</feature>
<name>A0A1T4Y3R5_9BACT</name>
<protein>
    <submittedName>
        <fullName evidence="8">Zinc transport system permease protein</fullName>
    </submittedName>
</protein>
<reference evidence="8 9" key="1">
    <citation type="submission" date="2017-02" db="EMBL/GenBank/DDBJ databases">
        <authorList>
            <person name="Peterson S.W."/>
        </authorList>
    </citation>
    <scope>NUCLEOTIDE SEQUENCE [LARGE SCALE GENOMIC DNA]</scope>
    <source>
        <strain evidence="8 9">DSM 16080</strain>
    </source>
</reference>
<dbReference type="GO" id="GO:0055085">
    <property type="term" value="P:transmembrane transport"/>
    <property type="evidence" value="ECO:0007669"/>
    <property type="project" value="InterPro"/>
</dbReference>
<feature type="transmembrane region" description="Helical" evidence="7">
    <location>
        <begin position="12"/>
        <end position="36"/>
    </location>
</feature>
<evidence type="ECO:0000313" key="8">
    <source>
        <dbReference type="EMBL" id="SKA96474.1"/>
    </source>
</evidence>
<proteinExistence type="inferred from homology"/>
<dbReference type="PANTHER" id="PTHR30477:SF18">
    <property type="entry name" value="METAL TRANSPORT SYSTEM MEMBRANE PROTEIN CT_417-RELATED"/>
    <property type="match status" value="1"/>
</dbReference>